<dbReference type="AlphaFoldDB" id="A0A3M8ANA0"/>
<accession>A0A3M8ANA0</accession>
<sequence>MKRAFVTLILAVILAIPNFSLAAKSPIFDVQTSTPISGVSDFPVNQAITIKFTRNIGRGTGVINFKDRYWRDIPFTEEIQGDTLIIKSVNKLEYNHLYTIEVFPDAVKNIEDNSENYFRDKFVLSISTPYFNQEEFAKLKKAEVLSMIGTQKPITLQLFHESTAYPGQAHILQKDLSAIYILSTTNGNYKLWTSNPQVASLQTKGDTLIVNGLNTGAAQIAVRNLVDNTKVVLNVVVQ</sequence>
<comment type="caution">
    <text evidence="4">The sequence shown here is derived from an EMBL/GenBank/DDBJ whole genome shotgun (WGS) entry which is preliminary data.</text>
</comment>
<name>A0A3M8ANA0_9BACL</name>
<keyword evidence="5" id="KW-1185">Reference proteome</keyword>
<dbReference type="OrthoDB" id="10001808at2"/>
<evidence type="ECO:0000256" key="1">
    <source>
        <dbReference type="ARBA" id="ARBA00022729"/>
    </source>
</evidence>
<feature type="domain" description="SbsA Ig-like" evidence="3">
    <location>
        <begin position="29"/>
        <end position="118"/>
    </location>
</feature>
<dbReference type="Pfam" id="PF13205">
    <property type="entry name" value="Big_5"/>
    <property type="match status" value="1"/>
</dbReference>
<evidence type="ECO:0000313" key="5">
    <source>
        <dbReference type="Proteomes" id="UP000268829"/>
    </source>
</evidence>
<evidence type="ECO:0000259" key="3">
    <source>
        <dbReference type="Pfam" id="PF13205"/>
    </source>
</evidence>
<keyword evidence="1 2" id="KW-0732">Signal</keyword>
<reference evidence="4 5" key="1">
    <citation type="submission" date="2018-10" db="EMBL/GenBank/DDBJ databases">
        <title>Phylogenomics of Brevibacillus.</title>
        <authorList>
            <person name="Dunlap C."/>
        </authorList>
    </citation>
    <scope>NUCLEOTIDE SEQUENCE [LARGE SCALE GENOMIC DNA]</scope>
    <source>
        <strain evidence="4 5">DSM 100115</strain>
    </source>
</reference>
<proteinExistence type="predicted"/>
<dbReference type="EMBL" id="RHHS01000055">
    <property type="protein sequence ID" value="RNB52678.1"/>
    <property type="molecule type" value="Genomic_DNA"/>
</dbReference>
<feature type="signal peptide" evidence="2">
    <location>
        <begin position="1"/>
        <end position="22"/>
    </location>
</feature>
<evidence type="ECO:0000313" key="4">
    <source>
        <dbReference type="EMBL" id="RNB52678.1"/>
    </source>
</evidence>
<feature type="chain" id="PRO_5017975161" description="SbsA Ig-like domain-containing protein" evidence="2">
    <location>
        <begin position="23"/>
        <end position="238"/>
    </location>
</feature>
<protein>
    <recommendedName>
        <fullName evidence="3">SbsA Ig-like domain-containing protein</fullName>
    </recommendedName>
</protein>
<dbReference type="RefSeq" id="WP_122906656.1">
    <property type="nucleotide sequence ID" value="NZ_RHHS01000055.1"/>
</dbReference>
<organism evidence="4 5">
    <name type="scientific">Brevibacillus gelatini</name>
    <dbReference type="NCBI Taxonomy" id="1655277"/>
    <lineage>
        <taxon>Bacteria</taxon>
        <taxon>Bacillati</taxon>
        <taxon>Bacillota</taxon>
        <taxon>Bacilli</taxon>
        <taxon>Bacillales</taxon>
        <taxon>Paenibacillaceae</taxon>
        <taxon>Brevibacillus</taxon>
    </lineage>
</organism>
<gene>
    <name evidence="4" type="ORF">EDM57_21055</name>
</gene>
<evidence type="ECO:0000256" key="2">
    <source>
        <dbReference type="SAM" id="SignalP"/>
    </source>
</evidence>
<dbReference type="Proteomes" id="UP000268829">
    <property type="component" value="Unassembled WGS sequence"/>
</dbReference>
<dbReference type="InterPro" id="IPR032812">
    <property type="entry name" value="SbsA_Ig"/>
</dbReference>